<sequence length="114" mass="12103">MEDDCTAHHHGESDTTALSCHTKTPAQTGAGEASHETDEASTIITSFPTLAHTVSPGGITQLEGRAIRPLLHPRSPRASVTDGRRARACHLTHSQIALFYRSLTTSDGCDTVGI</sequence>
<evidence type="ECO:0000313" key="3">
    <source>
        <dbReference type="Proteomes" id="UP000727407"/>
    </source>
</evidence>
<feature type="region of interest" description="Disordered" evidence="1">
    <location>
        <begin position="1"/>
        <end position="40"/>
    </location>
</feature>
<reference evidence="2" key="1">
    <citation type="submission" date="2020-07" db="EMBL/GenBank/DDBJ databases">
        <title>Clarias magur genome sequencing, assembly and annotation.</title>
        <authorList>
            <person name="Kushwaha B."/>
            <person name="Kumar R."/>
            <person name="Das P."/>
            <person name="Joshi C.G."/>
            <person name="Kumar D."/>
            <person name="Nagpure N.S."/>
            <person name="Pandey M."/>
            <person name="Agarwal S."/>
            <person name="Srivastava S."/>
            <person name="Singh M."/>
            <person name="Sahoo L."/>
            <person name="Jayasankar P."/>
            <person name="Meher P.K."/>
            <person name="Koringa P.G."/>
            <person name="Iquebal M.A."/>
            <person name="Das S.P."/>
            <person name="Bit A."/>
            <person name="Patnaik S."/>
            <person name="Patel N."/>
            <person name="Shah T.M."/>
            <person name="Hinsu A."/>
            <person name="Jena J.K."/>
        </authorList>
    </citation>
    <scope>NUCLEOTIDE SEQUENCE</scope>
    <source>
        <strain evidence="2">CIFAMagur01</strain>
        <tissue evidence="2">Testis</tissue>
    </source>
</reference>
<dbReference type="EMBL" id="QNUK01000460">
    <property type="protein sequence ID" value="KAF5893006.1"/>
    <property type="molecule type" value="Genomic_DNA"/>
</dbReference>
<accession>A0A8J4TAM1</accession>
<evidence type="ECO:0000256" key="1">
    <source>
        <dbReference type="SAM" id="MobiDB-lite"/>
    </source>
</evidence>
<organism evidence="2 3">
    <name type="scientific">Clarias magur</name>
    <name type="common">Asian catfish</name>
    <name type="synonym">Macropteronotus magur</name>
    <dbReference type="NCBI Taxonomy" id="1594786"/>
    <lineage>
        <taxon>Eukaryota</taxon>
        <taxon>Metazoa</taxon>
        <taxon>Chordata</taxon>
        <taxon>Craniata</taxon>
        <taxon>Vertebrata</taxon>
        <taxon>Euteleostomi</taxon>
        <taxon>Actinopterygii</taxon>
        <taxon>Neopterygii</taxon>
        <taxon>Teleostei</taxon>
        <taxon>Ostariophysi</taxon>
        <taxon>Siluriformes</taxon>
        <taxon>Clariidae</taxon>
        <taxon>Clarias</taxon>
    </lineage>
</organism>
<dbReference type="AlphaFoldDB" id="A0A8J4TAM1"/>
<protein>
    <submittedName>
        <fullName evidence="2">Uncharacterized protein</fullName>
    </submittedName>
</protein>
<name>A0A8J4TAM1_CLAMG</name>
<comment type="caution">
    <text evidence="2">The sequence shown here is derived from an EMBL/GenBank/DDBJ whole genome shotgun (WGS) entry which is preliminary data.</text>
</comment>
<proteinExistence type="predicted"/>
<keyword evidence="3" id="KW-1185">Reference proteome</keyword>
<feature type="compositionally biased region" description="Basic and acidic residues" evidence="1">
    <location>
        <begin position="1"/>
        <end position="13"/>
    </location>
</feature>
<gene>
    <name evidence="2" type="ORF">DAT39_017284</name>
</gene>
<dbReference type="Proteomes" id="UP000727407">
    <property type="component" value="Unassembled WGS sequence"/>
</dbReference>
<evidence type="ECO:0000313" key="2">
    <source>
        <dbReference type="EMBL" id="KAF5893006.1"/>
    </source>
</evidence>
<feature type="compositionally biased region" description="Polar residues" evidence="1">
    <location>
        <begin position="14"/>
        <end position="27"/>
    </location>
</feature>